<dbReference type="OrthoDB" id="1122635at2"/>
<feature type="signal peptide" evidence="1">
    <location>
        <begin position="1"/>
        <end position="19"/>
    </location>
</feature>
<dbReference type="EMBL" id="VOOR01000033">
    <property type="protein sequence ID" value="TXB62235.1"/>
    <property type="molecule type" value="Genomic_DNA"/>
</dbReference>
<protein>
    <recommendedName>
        <fullName evidence="4">Porin family protein</fullName>
    </recommendedName>
</protein>
<gene>
    <name evidence="2" type="ORF">FRY97_14945</name>
</gene>
<organism evidence="2 3">
    <name type="scientific">Phaeodactylibacter luteus</name>
    <dbReference type="NCBI Taxonomy" id="1564516"/>
    <lineage>
        <taxon>Bacteria</taxon>
        <taxon>Pseudomonadati</taxon>
        <taxon>Bacteroidota</taxon>
        <taxon>Saprospiria</taxon>
        <taxon>Saprospirales</taxon>
        <taxon>Haliscomenobacteraceae</taxon>
        <taxon>Phaeodactylibacter</taxon>
    </lineage>
</organism>
<evidence type="ECO:0000256" key="1">
    <source>
        <dbReference type="SAM" id="SignalP"/>
    </source>
</evidence>
<comment type="caution">
    <text evidence="2">The sequence shown here is derived from an EMBL/GenBank/DDBJ whole genome shotgun (WGS) entry which is preliminary data.</text>
</comment>
<sequence length="198" mass="21572">MKKLIFGLMGLFLALAVQAQHETLFSNARLSGAFGGPIVEMGIGDARDMTTAVGGGGGLVFRNFFLGAYGVGSIDYDRLIEEEDIEEIELGHGGIWLGYTLAPHRVLHLYTSARLGWGGIGIDVTDNSPFPDDTDNVFVVTPEVGVELNVTKWFRVAGTVGYRFIDGVETGRGYRADDFSGTLANLTFRFGWFGWHRG</sequence>
<keyword evidence="3" id="KW-1185">Reference proteome</keyword>
<reference evidence="2 3" key="1">
    <citation type="submission" date="2019-08" db="EMBL/GenBank/DDBJ databases">
        <title>Genome of Phaeodactylibacter luteus.</title>
        <authorList>
            <person name="Bowman J.P."/>
        </authorList>
    </citation>
    <scope>NUCLEOTIDE SEQUENCE [LARGE SCALE GENOMIC DNA]</scope>
    <source>
        <strain evidence="2 3">KCTC 42180</strain>
    </source>
</reference>
<evidence type="ECO:0008006" key="4">
    <source>
        <dbReference type="Google" id="ProtNLM"/>
    </source>
</evidence>
<accession>A0A5C6RJW1</accession>
<keyword evidence="1" id="KW-0732">Signal</keyword>
<feature type="chain" id="PRO_5022836475" description="Porin family protein" evidence="1">
    <location>
        <begin position="20"/>
        <end position="198"/>
    </location>
</feature>
<proteinExistence type="predicted"/>
<evidence type="ECO:0000313" key="3">
    <source>
        <dbReference type="Proteomes" id="UP000321580"/>
    </source>
</evidence>
<dbReference type="Proteomes" id="UP000321580">
    <property type="component" value="Unassembled WGS sequence"/>
</dbReference>
<dbReference type="SUPFAM" id="SSF56925">
    <property type="entry name" value="OMPA-like"/>
    <property type="match status" value="1"/>
</dbReference>
<name>A0A5C6RJW1_9BACT</name>
<dbReference type="InterPro" id="IPR011250">
    <property type="entry name" value="OMP/PagP_B-barrel"/>
</dbReference>
<dbReference type="AlphaFoldDB" id="A0A5C6RJW1"/>
<dbReference type="RefSeq" id="WP_147168363.1">
    <property type="nucleotide sequence ID" value="NZ_VOOR01000033.1"/>
</dbReference>
<evidence type="ECO:0000313" key="2">
    <source>
        <dbReference type="EMBL" id="TXB62235.1"/>
    </source>
</evidence>